<evidence type="ECO:0000256" key="7">
    <source>
        <dbReference type="SAM" id="MobiDB-lite"/>
    </source>
</evidence>
<sequence length="525" mass="53246">MTDVVCAGCGSTQDGSSPYCGVCGRQFPRPQTGEIGTTVPESLSHTRVGVGMVQPASVTYAGTGRRFLAALVDGAAIGVVAWIVLMIGLISAGGTGALLMSPEAVSSALLVPQLVAGLLSLGYWLGISAWEGSTGKTLGNLVCKIRTVDAVAHDPIGFGRAFLRWLTVGLGSLVCLVGQILVLVSPAFDGGGKRQGWHDKLGRAVVLMASDVPTAPAGQAAAPAPATASSTGTGAAKAPAGTAQVWTGAGQSPQPAPQPAQAEPTRQQDPWAFPEAPGAAGSGVITGIPGQSSTSSPAEALPPQEEPVTIRRPHPGSGGTPHPGRPAQPPVQPPVRPTPPVAPAAPVQPPVQSPVQSPVSAPQPPVQPPVRPAPPVQPPVQPPAPAPAHEQRDSAPIDMTRMASGRSMAPPPVSAVVLEVESGERYTVDTKALVGRNPQAPDGSGWILIKVEDPTRSVSKTHAELGVDTAGLWLTDRGSTNGTVVSAPGLPPRVAEPGVRVRVPVGSTIHVGDRRVVVHPQQAGA</sequence>
<reference evidence="10" key="2">
    <citation type="submission" date="2020-09" db="EMBL/GenBank/DDBJ databases">
        <authorList>
            <person name="Sun Q."/>
            <person name="Ohkuma M."/>
        </authorList>
    </citation>
    <scope>NUCLEOTIDE SEQUENCE</scope>
    <source>
        <strain evidence="10">JCM 3051</strain>
    </source>
</reference>
<evidence type="ECO:0000256" key="6">
    <source>
        <dbReference type="ARBA" id="ARBA00023136"/>
    </source>
</evidence>
<dbReference type="AlphaFoldDB" id="A0A8H9L4G0"/>
<keyword evidence="11" id="KW-1185">Reference proteome</keyword>
<evidence type="ECO:0000256" key="5">
    <source>
        <dbReference type="ARBA" id="ARBA00022989"/>
    </source>
</evidence>
<keyword evidence="5 8" id="KW-1133">Transmembrane helix</keyword>
<dbReference type="InterPro" id="IPR010432">
    <property type="entry name" value="RDD"/>
</dbReference>
<evidence type="ECO:0000259" key="9">
    <source>
        <dbReference type="PROSITE" id="PS50006"/>
    </source>
</evidence>
<feature type="compositionally biased region" description="Pro residues" evidence="7">
    <location>
        <begin position="361"/>
        <end position="386"/>
    </location>
</feature>
<dbReference type="GO" id="GO:0005886">
    <property type="term" value="C:plasma membrane"/>
    <property type="evidence" value="ECO:0007669"/>
    <property type="project" value="UniProtKB-SubCell"/>
</dbReference>
<protein>
    <recommendedName>
        <fullName evidence="9">FHA domain-containing protein</fullName>
    </recommendedName>
</protein>
<organism evidence="10 11">
    <name type="scientific">Promicromonospora citrea</name>
    <dbReference type="NCBI Taxonomy" id="43677"/>
    <lineage>
        <taxon>Bacteria</taxon>
        <taxon>Bacillati</taxon>
        <taxon>Actinomycetota</taxon>
        <taxon>Actinomycetes</taxon>
        <taxon>Micrococcales</taxon>
        <taxon>Promicromonosporaceae</taxon>
        <taxon>Promicromonospora</taxon>
    </lineage>
</organism>
<feature type="transmembrane region" description="Helical" evidence="8">
    <location>
        <begin position="67"/>
        <end position="92"/>
    </location>
</feature>
<feature type="compositionally biased region" description="Pro residues" evidence="7">
    <location>
        <begin position="323"/>
        <end position="352"/>
    </location>
</feature>
<dbReference type="InterPro" id="IPR051791">
    <property type="entry name" value="Pra-immunoreactive"/>
</dbReference>
<feature type="region of interest" description="Disordered" evidence="7">
    <location>
        <begin position="216"/>
        <end position="392"/>
    </location>
</feature>
<evidence type="ECO:0000313" key="11">
    <source>
        <dbReference type="Proteomes" id="UP000655589"/>
    </source>
</evidence>
<dbReference type="InterPro" id="IPR000253">
    <property type="entry name" value="FHA_dom"/>
</dbReference>
<dbReference type="Pfam" id="PF06271">
    <property type="entry name" value="RDD"/>
    <property type="match status" value="1"/>
</dbReference>
<evidence type="ECO:0000256" key="3">
    <source>
        <dbReference type="ARBA" id="ARBA00022553"/>
    </source>
</evidence>
<dbReference type="PROSITE" id="PS50006">
    <property type="entry name" value="FHA_DOMAIN"/>
    <property type="match status" value="1"/>
</dbReference>
<keyword evidence="2" id="KW-1003">Cell membrane</keyword>
<dbReference type="EMBL" id="BMPT01000013">
    <property type="protein sequence ID" value="GGM33677.1"/>
    <property type="molecule type" value="Genomic_DNA"/>
</dbReference>
<dbReference type="Proteomes" id="UP000655589">
    <property type="component" value="Unassembled WGS sequence"/>
</dbReference>
<dbReference type="Gene3D" id="2.60.200.20">
    <property type="match status" value="1"/>
</dbReference>
<dbReference type="SUPFAM" id="SSF49879">
    <property type="entry name" value="SMAD/FHA domain"/>
    <property type="match status" value="1"/>
</dbReference>
<name>A0A8H9L4G0_9MICO</name>
<feature type="transmembrane region" description="Helical" evidence="8">
    <location>
        <begin position="104"/>
        <end position="125"/>
    </location>
</feature>
<gene>
    <name evidence="10" type="ORF">GCM10010102_31550</name>
</gene>
<evidence type="ECO:0000256" key="1">
    <source>
        <dbReference type="ARBA" id="ARBA00004651"/>
    </source>
</evidence>
<dbReference type="PANTHER" id="PTHR36115">
    <property type="entry name" value="PROLINE-RICH ANTIGEN HOMOLOG-RELATED"/>
    <property type="match status" value="1"/>
</dbReference>
<feature type="domain" description="FHA" evidence="9">
    <location>
        <begin position="432"/>
        <end position="490"/>
    </location>
</feature>
<accession>A0A8H9L4G0</accession>
<dbReference type="InterPro" id="IPR008984">
    <property type="entry name" value="SMAD_FHA_dom_sf"/>
</dbReference>
<feature type="transmembrane region" description="Helical" evidence="8">
    <location>
        <begin position="162"/>
        <end position="184"/>
    </location>
</feature>
<proteinExistence type="predicted"/>
<comment type="caution">
    <text evidence="10">The sequence shown here is derived from an EMBL/GenBank/DDBJ whole genome shotgun (WGS) entry which is preliminary data.</text>
</comment>
<feature type="compositionally biased region" description="Low complexity" evidence="7">
    <location>
        <begin position="216"/>
        <end position="253"/>
    </location>
</feature>
<dbReference type="Pfam" id="PF00498">
    <property type="entry name" value="FHA"/>
    <property type="match status" value="1"/>
</dbReference>
<keyword evidence="3" id="KW-0597">Phosphoprotein</keyword>
<reference evidence="10" key="1">
    <citation type="journal article" date="2014" name="Int. J. Syst. Evol. Microbiol.">
        <title>Complete genome sequence of Corynebacterium casei LMG S-19264T (=DSM 44701T), isolated from a smear-ripened cheese.</title>
        <authorList>
            <consortium name="US DOE Joint Genome Institute (JGI-PGF)"/>
            <person name="Walter F."/>
            <person name="Albersmeier A."/>
            <person name="Kalinowski J."/>
            <person name="Ruckert C."/>
        </authorList>
    </citation>
    <scope>NUCLEOTIDE SEQUENCE</scope>
    <source>
        <strain evidence="10">JCM 3051</strain>
    </source>
</reference>
<evidence type="ECO:0000256" key="4">
    <source>
        <dbReference type="ARBA" id="ARBA00022692"/>
    </source>
</evidence>
<keyword evidence="4 8" id="KW-0812">Transmembrane</keyword>
<evidence type="ECO:0000256" key="8">
    <source>
        <dbReference type="SAM" id="Phobius"/>
    </source>
</evidence>
<evidence type="ECO:0000256" key="2">
    <source>
        <dbReference type="ARBA" id="ARBA00022475"/>
    </source>
</evidence>
<evidence type="ECO:0000313" key="10">
    <source>
        <dbReference type="EMBL" id="GGM33677.1"/>
    </source>
</evidence>
<comment type="subcellular location">
    <subcellularLocation>
        <location evidence="1">Cell membrane</location>
        <topology evidence="1">Multi-pass membrane protein</topology>
    </subcellularLocation>
</comment>
<keyword evidence="6 8" id="KW-0472">Membrane</keyword>
<dbReference type="CDD" id="cd00060">
    <property type="entry name" value="FHA"/>
    <property type="match status" value="1"/>
</dbReference>